<dbReference type="PANTHER" id="PTHR31900:SF25">
    <property type="entry name" value="FBD DOMAIN-CONTAINING PROTEIN"/>
    <property type="match status" value="1"/>
</dbReference>
<organism evidence="2 3">
    <name type="scientific">Eruca vesicaria subsp. sativa</name>
    <name type="common">Garden rocket</name>
    <name type="synonym">Eruca sativa</name>
    <dbReference type="NCBI Taxonomy" id="29727"/>
    <lineage>
        <taxon>Eukaryota</taxon>
        <taxon>Viridiplantae</taxon>
        <taxon>Streptophyta</taxon>
        <taxon>Embryophyta</taxon>
        <taxon>Tracheophyta</taxon>
        <taxon>Spermatophyta</taxon>
        <taxon>Magnoliopsida</taxon>
        <taxon>eudicotyledons</taxon>
        <taxon>Gunneridae</taxon>
        <taxon>Pentapetalae</taxon>
        <taxon>rosids</taxon>
        <taxon>malvids</taxon>
        <taxon>Brassicales</taxon>
        <taxon>Brassicaceae</taxon>
        <taxon>Brassiceae</taxon>
        <taxon>Eruca</taxon>
    </lineage>
</organism>
<protein>
    <recommendedName>
        <fullName evidence="1">F-box domain-containing protein</fullName>
    </recommendedName>
</protein>
<dbReference type="AlphaFoldDB" id="A0ABC8JTG3"/>
<dbReference type="InterPro" id="IPR036047">
    <property type="entry name" value="F-box-like_dom_sf"/>
</dbReference>
<dbReference type="PANTHER" id="PTHR31900">
    <property type="entry name" value="F-BOX/RNI SUPERFAMILY PROTEIN-RELATED"/>
    <property type="match status" value="1"/>
</dbReference>
<comment type="caution">
    <text evidence="2">The sequence shown here is derived from an EMBL/GenBank/DDBJ whole genome shotgun (WGS) entry which is preliminary data.</text>
</comment>
<evidence type="ECO:0000313" key="2">
    <source>
        <dbReference type="EMBL" id="CAH8339236.1"/>
    </source>
</evidence>
<evidence type="ECO:0000313" key="3">
    <source>
        <dbReference type="Proteomes" id="UP001642260"/>
    </source>
</evidence>
<dbReference type="Proteomes" id="UP001642260">
    <property type="component" value="Unassembled WGS sequence"/>
</dbReference>
<dbReference type="InterPro" id="IPR001810">
    <property type="entry name" value="F-box_dom"/>
</dbReference>
<dbReference type="InterPro" id="IPR006566">
    <property type="entry name" value="FBD"/>
</dbReference>
<dbReference type="Gene3D" id="1.20.1280.50">
    <property type="match status" value="1"/>
</dbReference>
<gene>
    <name evidence="2" type="ORF">ERUC_LOCUS15068</name>
</gene>
<dbReference type="Pfam" id="PF08387">
    <property type="entry name" value="FBD"/>
    <property type="match status" value="1"/>
</dbReference>
<dbReference type="SUPFAM" id="SSF81383">
    <property type="entry name" value="F-box domain"/>
    <property type="match status" value="1"/>
</dbReference>
<dbReference type="InterPro" id="IPR053781">
    <property type="entry name" value="F-box_AtFBL13-like"/>
</dbReference>
<dbReference type="PROSITE" id="PS50181">
    <property type="entry name" value="FBOX"/>
    <property type="match status" value="1"/>
</dbReference>
<sequence>MVGQGKAKQASSKGLSQGFKEDIISQLPDPLICHILYHLPRKEVVKTSVLSTRWGSLWLWVPSLELNSHDFTDLNAFVSLGHRFFNSDRASLIHKLKLTITIDEHNITMMLLMPLHGLMQLSSVSIYDYASESFIVNNLVSIAKIDISLFFGSGLFNEAKRSNLHSFLLGITRATDMTLCDNTFECMLSSLEYVNFKVGIVGVTAEMKLIRYFIENSAVLKRLTLRLVGDSTRDNYTLKELLRIPRGSTSCEVVIL</sequence>
<dbReference type="Pfam" id="PF00646">
    <property type="entry name" value="F-box"/>
    <property type="match status" value="1"/>
</dbReference>
<name>A0ABC8JTG3_ERUVS</name>
<accession>A0ABC8JTG3</accession>
<dbReference type="EMBL" id="CAKOAT010141820">
    <property type="protein sequence ID" value="CAH8339236.1"/>
    <property type="molecule type" value="Genomic_DNA"/>
</dbReference>
<reference evidence="2 3" key="1">
    <citation type="submission" date="2022-03" db="EMBL/GenBank/DDBJ databases">
        <authorList>
            <person name="Macdonald S."/>
            <person name="Ahmed S."/>
            <person name="Newling K."/>
        </authorList>
    </citation>
    <scope>NUCLEOTIDE SEQUENCE [LARGE SCALE GENOMIC DNA]</scope>
</reference>
<dbReference type="InterPro" id="IPR050232">
    <property type="entry name" value="FBL13/AtMIF1-like"/>
</dbReference>
<dbReference type="SMART" id="SM00579">
    <property type="entry name" value="FBD"/>
    <property type="match status" value="1"/>
</dbReference>
<proteinExistence type="predicted"/>
<feature type="domain" description="F-box" evidence="1">
    <location>
        <begin position="21"/>
        <end position="57"/>
    </location>
</feature>
<dbReference type="CDD" id="cd22160">
    <property type="entry name" value="F-box_AtFBL13-like"/>
    <property type="match status" value="1"/>
</dbReference>
<keyword evidence="3" id="KW-1185">Reference proteome</keyword>
<evidence type="ECO:0000259" key="1">
    <source>
        <dbReference type="PROSITE" id="PS50181"/>
    </source>
</evidence>